<keyword evidence="2" id="KW-1185">Reference proteome</keyword>
<dbReference type="EMBL" id="KK112989">
    <property type="protein sequence ID" value="KFM59025.1"/>
    <property type="molecule type" value="Genomic_DNA"/>
</dbReference>
<accession>A0A087T1N6</accession>
<evidence type="ECO:0000313" key="2">
    <source>
        <dbReference type="Proteomes" id="UP000054359"/>
    </source>
</evidence>
<feature type="non-terminal residue" evidence="1">
    <location>
        <position position="95"/>
    </location>
</feature>
<sequence length="95" mass="11405">MYTFIFLFFRNKLRNELLKDSFKWSAHHRIRVPLSSISGIPQGYMFPGLKCSHEQVPRFLLPSSILRKRCVKTLCFSEHQTFRSNQIWKARWTSQ</sequence>
<name>A0A087T1N6_STEMI</name>
<gene>
    <name evidence="1" type="ORF">X975_20417</name>
</gene>
<dbReference type="AlphaFoldDB" id="A0A087T1N6"/>
<protein>
    <submittedName>
        <fullName evidence="1">Uncharacterized protein</fullName>
    </submittedName>
</protein>
<dbReference type="Proteomes" id="UP000054359">
    <property type="component" value="Unassembled WGS sequence"/>
</dbReference>
<proteinExistence type="predicted"/>
<reference evidence="1 2" key="1">
    <citation type="submission" date="2013-11" db="EMBL/GenBank/DDBJ databases">
        <title>Genome sequencing of Stegodyphus mimosarum.</title>
        <authorList>
            <person name="Bechsgaard J."/>
        </authorList>
    </citation>
    <scope>NUCLEOTIDE SEQUENCE [LARGE SCALE GENOMIC DNA]</scope>
</reference>
<evidence type="ECO:0000313" key="1">
    <source>
        <dbReference type="EMBL" id="KFM59025.1"/>
    </source>
</evidence>
<organism evidence="1 2">
    <name type="scientific">Stegodyphus mimosarum</name>
    <name type="common">African social velvet spider</name>
    <dbReference type="NCBI Taxonomy" id="407821"/>
    <lineage>
        <taxon>Eukaryota</taxon>
        <taxon>Metazoa</taxon>
        <taxon>Ecdysozoa</taxon>
        <taxon>Arthropoda</taxon>
        <taxon>Chelicerata</taxon>
        <taxon>Arachnida</taxon>
        <taxon>Araneae</taxon>
        <taxon>Araneomorphae</taxon>
        <taxon>Entelegynae</taxon>
        <taxon>Eresoidea</taxon>
        <taxon>Eresidae</taxon>
        <taxon>Stegodyphus</taxon>
    </lineage>
</organism>